<evidence type="ECO:0000313" key="1">
    <source>
        <dbReference type="EMBL" id="MEA5453627.1"/>
    </source>
</evidence>
<sequence length="286" mass="31441">MESAAHAAWNNFEEFDLSATLTKLNRVKAKNRARLANSELTRAFLNSALALSEFLFVEDADTVPESGPPTFDYLSRPRIVLRAQVEFPHLSPTVAKFRDRWPSHHDFLDDFIAYAMLTLQHSVQHALIAWSEALLGGGADFATAVHRVAYEGAHLILGLPAYRLRLLSVASASADHDVSDALKRMYASLADSWSDLYGRVAEVYGFTLRRGLSVQEFTIILQAVSEGLCVRLLAGLDEPLVNDETYESILGKAALALFVSLVDNGDGLTIEQAANERFSGRGGRTT</sequence>
<reference evidence="1 2" key="1">
    <citation type="submission" date="2023-12" db="EMBL/GenBank/DDBJ databases">
        <title>Sinomonas terricola sp. nov, isolated from litchi orchard soil in Guangdong, PR China.</title>
        <authorList>
            <person name="Jiaxin W."/>
            <person name="Yang Z."/>
            <person name="Honghui Z."/>
        </authorList>
    </citation>
    <scope>NUCLEOTIDE SEQUENCE [LARGE SCALE GENOMIC DNA]</scope>
    <source>
        <strain evidence="1 2">JGH33</strain>
    </source>
</reference>
<organism evidence="1 2">
    <name type="scientific">Sinomonas terricola</name>
    <dbReference type="NCBI Taxonomy" id="3110330"/>
    <lineage>
        <taxon>Bacteria</taxon>
        <taxon>Bacillati</taxon>
        <taxon>Actinomycetota</taxon>
        <taxon>Actinomycetes</taxon>
        <taxon>Micrococcales</taxon>
        <taxon>Micrococcaceae</taxon>
        <taxon>Sinomonas</taxon>
    </lineage>
</organism>
<dbReference type="RefSeq" id="WP_323277379.1">
    <property type="nucleotide sequence ID" value="NZ_JAYGGQ010000001.1"/>
</dbReference>
<dbReference type="Proteomes" id="UP001304769">
    <property type="component" value="Unassembled WGS sequence"/>
</dbReference>
<evidence type="ECO:0008006" key="3">
    <source>
        <dbReference type="Google" id="ProtNLM"/>
    </source>
</evidence>
<accession>A0ABU5T243</accession>
<comment type="caution">
    <text evidence="1">The sequence shown here is derived from an EMBL/GenBank/DDBJ whole genome shotgun (WGS) entry which is preliminary data.</text>
</comment>
<evidence type="ECO:0000313" key="2">
    <source>
        <dbReference type="Proteomes" id="UP001304769"/>
    </source>
</evidence>
<name>A0ABU5T243_9MICC</name>
<keyword evidence="2" id="KW-1185">Reference proteome</keyword>
<dbReference type="EMBL" id="JAYGGQ010000001">
    <property type="protein sequence ID" value="MEA5453627.1"/>
    <property type="molecule type" value="Genomic_DNA"/>
</dbReference>
<proteinExistence type="predicted"/>
<gene>
    <name evidence="1" type="ORF">SPF06_02725</name>
</gene>
<protein>
    <recommendedName>
        <fullName evidence="3">Tetracyclin repressor-like C-terminal domain-containing protein</fullName>
    </recommendedName>
</protein>